<comment type="subcellular location">
    <subcellularLocation>
        <location evidence="5">Nucleus</location>
    </subcellularLocation>
</comment>
<sequence length="121" mass="12929">MAKRELEQPSCSSASTAGRNPLGASSAKRARFSIDTLLDARPSSPDSSDVSPCPSPEFARTSVTSTKMGTTTNVSRDSAKVAQNPSKGDLLDGIECRLEGAELWEKFYELGTEMIITKSGR</sequence>
<comment type="caution">
    <text evidence="5">Lacks conserved residue(s) required for the propagation of feature annotation.</text>
</comment>
<evidence type="ECO:0000256" key="6">
    <source>
        <dbReference type="SAM" id="MobiDB-lite"/>
    </source>
</evidence>
<dbReference type="PANTHER" id="PTHR11267">
    <property type="entry name" value="T-BOX PROTEIN-RELATED"/>
    <property type="match status" value="1"/>
</dbReference>
<dbReference type="Gene3D" id="2.60.40.820">
    <property type="entry name" value="Transcription factor, T-box"/>
    <property type="match status" value="1"/>
</dbReference>
<dbReference type="GO" id="GO:0000785">
    <property type="term" value="C:chromatin"/>
    <property type="evidence" value="ECO:0007669"/>
    <property type="project" value="TreeGrafter"/>
</dbReference>
<dbReference type="InterPro" id="IPR046360">
    <property type="entry name" value="T-box_DNA-bd"/>
</dbReference>
<keyword evidence="4 5" id="KW-0539">Nucleus</keyword>
<protein>
    <recommendedName>
        <fullName evidence="7">T-box domain-containing protein</fullName>
    </recommendedName>
</protein>
<accession>A0A3P7JQ39</accession>
<evidence type="ECO:0000313" key="9">
    <source>
        <dbReference type="Proteomes" id="UP000270094"/>
    </source>
</evidence>
<evidence type="ECO:0000259" key="7">
    <source>
        <dbReference type="PROSITE" id="PS50252"/>
    </source>
</evidence>
<reference evidence="8 9" key="1">
    <citation type="submission" date="2018-11" db="EMBL/GenBank/DDBJ databases">
        <authorList>
            <consortium name="Pathogen Informatics"/>
        </authorList>
    </citation>
    <scope>NUCLEOTIDE SEQUENCE [LARGE SCALE GENOMIC DNA]</scope>
</reference>
<dbReference type="GO" id="GO:0000978">
    <property type="term" value="F:RNA polymerase II cis-regulatory region sequence-specific DNA binding"/>
    <property type="evidence" value="ECO:0007669"/>
    <property type="project" value="InterPro"/>
</dbReference>
<evidence type="ECO:0000256" key="5">
    <source>
        <dbReference type="PROSITE-ProRule" id="PRU00201"/>
    </source>
</evidence>
<dbReference type="GO" id="GO:0005634">
    <property type="term" value="C:nucleus"/>
    <property type="evidence" value="ECO:0007669"/>
    <property type="project" value="UniProtKB-SubCell"/>
</dbReference>
<dbReference type="Pfam" id="PF00907">
    <property type="entry name" value="T-box"/>
    <property type="match status" value="1"/>
</dbReference>
<dbReference type="Proteomes" id="UP000270094">
    <property type="component" value="Unassembled WGS sequence"/>
</dbReference>
<dbReference type="GO" id="GO:0048731">
    <property type="term" value="P:system development"/>
    <property type="evidence" value="ECO:0007669"/>
    <property type="project" value="UniProtKB-ARBA"/>
</dbReference>
<evidence type="ECO:0000313" key="8">
    <source>
        <dbReference type="EMBL" id="VDM83013.1"/>
    </source>
</evidence>
<evidence type="ECO:0000256" key="1">
    <source>
        <dbReference type="ARBA" id="ARBA00023015"/>
    </source>
</evidence>
<dbReference type="InterPro" id="IPR008967">
    <property type="entry name" value="p53-like_TF_DNA-bd_sf"/>
</dbReference>
<name>A0A3P7JQ39_STRVU</name>
<organism evidence="8 9">
    <name type="scientific">Strongylus vulgaris</name>
    <name type="common">Blood worm</name>
    <dbReference type="NCBI Taxonomy" id="40348"/>
    <lineage>
        <taxon>Eukaryota</taxon>
        <taxon>Metazoa</taxon>
        <taxon>Ecdysozoa</taxon>
        <taxon>Nematoda</taxon>
        <taxon>Chromadorea</taxon>
        <taxon>Rhabditida</taxon>
        <taxon>Rhabditina</taxon>
        <taxon>Rhabditomorpha</taxon>
        <taxon>Strongyloidea</taxon>
        <taxon>Strongylidae</taxon>
        <taxon>Strongylus</taxon>
    </lineage>
</organism>
<keyword evidence="3" id="KW-0804">Transcription</keyword>
<dbReference type="SUPFAM" id="SSF49417">
    <property type="entry name" value="p53-like transcription factors"/>
    <property type="match status" value="1"/>
</dbReference>
<feature type="compositionally biased region" description="Low complexity" evidence="6">
    <location>
        <begin position="42"/>
        <end position="52"/>
    </location>
</feature>
<dbReference type="InterPro" id="IPR001699">
    <property type="entry name" value="TF_T-box"/>
</dbReference>
<gene>
    <name evidence="8" type="ORF">SVUK_LOCUS18011</name>
</gene>
<dbReference type="InterPro" id="IPR036960">
    <property type="entry name" value="T-box_sf"/>
</dbReference>
<dbReference type="OrthoDB" id="7442607at2759"/>
<keyword evidence="2 5" id="KW-0238">DNA-binding</keyword>
<evidence type="ECO:0000256" key="4">
    <source>
        <dbReference type="ARBA" id="ARBA00023242"/>
    </source>
</evidence>
<feature type="region of interest" description="Disordered" evidence="6">
    <location>
        <begin position="1"/>
        <end position="84"/>
    </location>
</feature>
<evidence type="ECO:0000256" key="3">
    <source>
        <dbReference type="ARBA" id="ARBA00023163"/>
    </source>
</evidence>
<dbReference type="PANTHER" id="PTHR11267:SF190">
    <property type="entry name" value="T-BOX TRANSCRIPTION FACTOR TBX20"/>
    <property type="match status" value="1"/>
</dbReference>
<dbReference type="GO" id="GO:0045893">
    <property type="term" value="P:positive regulation of DNA-templated transcription"/>
    <property type="evidence" value="ECO:0007669"/>
    <property type="project" value="InterPro"/>
</dbReference>
<dbReference type="PROSITE" id="PS50252">
    <property type="entry name" value="TBOX_3"/>
    <property type="match status" value="1"/>
</dbReference>
<dbReference type="EMBL" id="UYYB01120583">
    <property type="protein sequence ID" value="VDM83013.1"/>
    <property type="molecule type" value="Genomic_DNA"/>
</dbReference>
<dbReference type="GO" id="GO:0000981">
    <property type="term" value="F:DNA-binding transcription factor activity, RNA polymerase II-specific"/>
    <property type="evidence" value="ECO:0007669"/>
    <property type="project" value="TreeGrafter"/>
</dbReference>
<feature type="compositionally biased region" description="Polar residues" evidence="6">
    <location>
        <begin position="9"/>
        <end position="18"/>
    </location>
</feature>
<keyword evidence="1" id="KW-0805">Transcription regulation</keyword>
<keyword evidence="9" id="KW-1185">Reference proteome</keyword>
<evidence type="ECO:0000256" key="2">
    <source>
        <dbReference type="ARBA" id="ARBA00023125"/>
    </source>
</evidence>
<feature type="domain" description="T-box" evidence="7">
    <location>
        <begin position="98"/>
        <end position="121"/>
    </location>
</feature>
<feature type="compositionally biased region" description="Low complexity" evidence="6">
    <location>
        <begin position="61"/>
        <end position="75"/>
    </location>
</feature>
<dbReference type="AlphaFoldDB" id="A0A3P7JQ39"/>
<dbReference type="GO" id="GO:0001708">
    <property type="term" value="P:cell fate specification"/>
    <property type="evidence" value="ECO:0007669"/>
    <property type="project" value="TreeGrafter"/>
</dbReference>
<proteinExistence type="predicted"/>